<accession>A0A1R3HR26</accession>
<feature type="region of interest" description="Disordered" evidence="1">
    <location>
        <begin position="25"/>
        <end position="76"/>
    </location>
</feature>
<evidence type="ECO:0000313" key="3">
    <source>
        <dbReference type="Proteomes" id="UP000187203"/>
    </source>
</evidence>
<feature type="compositionally biased region" description="Polar residues" evidence="1">
    <location>
        <begin position="49"/>
        <end position="59"/>
    </location>
</feature>
<dbReference type="Proteomes" id="UP000187203">
    <property type="component" value="Unassembled WGS sequence"/>
</dbReference>
<proteinExistence type="predicted"/>
<comment type="caution">
    <text evidence="2">The sequence shown here is derived from an EMBL/GenBank/DDBJ whole genome shotgun (WGS) entry which is preliminary data.</text>
</comment>
<organism evidence="2 3">
    <name type="scientific">Corchorus olitorius</name>
    <dbReference type="NCBI Taxonomy" id="93759"/>
    <lineage>
        <taxon>Eukaryota</taxon>
        <taxon>Viridiplantae</taxon>
        <taxon>Streptophyta</taxon>
        <taxon>Embryophyta</taxon>
        <taxon>Tracheophyta</taxon>
        <taxon>Spermatophyta</taxon>
        <taxon>Magnoliopsida</taxon>
        <taxon>eudicotyledons</taxon>
        <taxon>Gunneridae</taxon>
        <taxon>Pentapetalae</taxon>
        <taxon>rosids</taxon>
        <taxon>malvids</taxon>
        <taxon>Malvales</taxon>
        <taxon>Malvaceae</taxon>
        <taxon>Grewioideae</taxon>
        <taxon>Apeibeae</taxon>
        <taxon>Corchorus</taxon>
    </lineage>
</organism>
<feature type="compositionally biased region" description="Basic residues" evidence="1">
    <location>
        <begin position="117"/>
        <end position="127"/>
    </location>
</feature>
<dbReference type="AlphaFoldDB" id="A0A1R3HR26"/>
<protein>
    <submittedName>
        <fullName evidence="2">Uncharacterized protein</fullName>
    </submittedName>
</protein>
<reference evidence="3" key="1">
    <citation type="submission" date="2013-09" db="EMBL/GenBank/DDBJ databases">
        <title>Corchorus olitorius genome sequencing.</title>
        <authorList>
            <person name="Alam M."/>
            <person name="Haque M.S."/>
            <person name="Islam M.S."/>
            <person name="Emdad E.M."/>
            <person name="Islam M.M."/>
            <person name="Ahmed B."/>
            <person name="Halim A."/>
            <person name="Hossen Q.M.M."/>
            <person name="Hossain M.Z."/>
            <person name="Ahmed R."/>
            <person name="Khan M.M."/>
            <person name="Islam R."/>
            <person name="Rashid M.M."/>
            <person name="Khan S.A."/>
            <person name="Rahman M.S."/>
            <person name="Alam M."/>
            <person name="Yahiya A.S."/>
            <person name="Khan M.S."/>
            <person name="Azam M.S."/>
            <person name="Haque T."/>
            <person name="Lashkar M.Z.H."/>
            <person name="Akhand A.I."/>
            <person name="Morshed G."/>
            <person name="Roy S."/>
            <person name="Uddin K.S."/>
            <person name="Rabeya T."/>
            <person name="Hossain A.S."/>
            <person name="Chowdhury A."/>
            <person name="Snigdha A.R."/>
            <person name="Mortoza M.S."/>
            <person name="Matin S.A."/>
            <person name="Hoque S.M.E."/>
            <person name="Islam M.K."/>
            <person name="Roy D.K."/>
            <person name="Haider R."/>
            <person name="Moosa M.M."/>
            <person name="Elias S.M."/>
            <person name="Hasan A.M."/>
            <person name="Jahan S."/>
            <person name="Shafiuddin M."/>
            <person name="Mahmood N."/>
            <person name="Shommy N.S."/>
        </authorList>
    </citation>
    <scope>NUCLEOTIDE SEQUENCE [LARGE SCALE GENOMIC DNA]</scope>
    <source>
        <strain evidence="3">cv. O-4</strain>
    </source>
</reference>
<keyword evidence="3" id="KW-1185">Reference proteome</keyword>
<dbReference type="EMBL" id="AWUE01019558">
    <property type="protein sequence ID" value="OMO72856.1"/>
    <property type="molecule type" value="Genomic_DNA"/>
</dbReference>
<feature type="region of interest" description="Disordered" evidence="1">
    <location>
        <begin position="115"/>
        <end position="195"/>
    </location>
</feature>
<gene>
    <name evidence="2" type="ORF">COLO4_27429</name>
</gene>
<evidence type="ECO:0000313" key="2">
    <source>
        <dbReference type="EMBL" id="OMO72856.1"/>
    </source>
</evidence>
<sequence>MALKKDLSYGFGTINTALGKAVETKVNDHKDMKAATAGKDTSAGGETNIYGSSSRTNSEPTDKRLATTPEPAALSEKETEILTNIEPLATASASPIAKENKKASTSIASTLINKTSRSVRAKKKVTKKANTTTTEEPLLESEIDATTGQVVGELEVPKKRPRTKHPNVEEAPEPAPTATTKKAIGVRQSKRIMKA</sequence>
<evidence type="ECO:0000256" key="1">
    <source>
        <dbReference type="SAM" id="MobiDB-lite"/>
    </source>
</evidence>
<name>A0A1R3HR26_9ROSI</name>